<dbReference type="CDD" id="cd02440">
    <property type="entry name" value="AdoMet_MTases"/>
    <property type="match status" value="1"/>
</dbReference>
<dbReference type="InterPro" id="IPR036388">
    <property type="entry name" value="WH-like_DNA-bd_sf"/>
</dbReference>
<dbReference type="PIRSF" id="PIRSF005739">
    <property type="entry name" value="O-mtase"/>
    <property type="match status" value="1"/>
</dbReference>
<gene>
    <name evidence="7" type="ORF">BHQ18_24530</name>
</gene>
<evidence type="ECO:0000259" key="6">
    <source>
        <dbReference type="Pfam" id="PF08100"/>
    </source>
</evidence>
<comment type="caution">
    <text evidence="7">The sequence shown here is derived from an EMBL/GenBank/DDBJ whole genome shotgun (WGS) entry which is preliminary data.</text>
</comment>
<proteinExistence type="predicted"/>
<feature type="active site" description="Proton acceptor" evidence="4">
    <location>
        <position position="277"/>
    </location>
</feature>
<dbReference type="PANTHER" id="PTHR43712:SF2">
    <property type="entry name" value="O-METHYLTRANSFERASE CICE"/>
    <property type="match status" value="1"/>
</dbReference>
<feature type="domain" description="O-methyltransferase C-terminal" evidence="5">
    <location>
        <begin position="141"/>
        <end position="348"/>
    </location>
</feature>
<reference evidence="8" key="1">
    <citation type="submission" date="2016-09" db="EMBL/GenBank/DDBJ databases">
        <authorList>
            <person name="Greninger A.L."/>
            <person name="Jerome K.R."/>
            <person name="Mcnair B."/>
            <person name="Wallis C."/>
            <person name="Fang F."/>
        </authorList>
    </citation>
    <scope>NUCLEOTIDE SEQUENCE [LARGE SCALE GENOMIC DNA]</scope>
    <source>
        <strain evidence="8">M6</strain>
    </source>
</reference>
<dbReference type="SUPFAM" id="SSF46785">
    <property type="entry name" value="Winged helix' DNA-binding domain"/>
    <property type="match status" value="1"/>
</dbReference>
<keyword evidence="3" id="KW-0949">S-adenosyl-L-methionine</keyword>
<keyword evidence="8" id="KW-1185">Reference proteome</keyword>
<dbReference type="InterPro" id="IPR036390">
    <property type="entry name" value="WH_DNA-bd_sf"/>
</dbReference>
<dbReference type="InterPro" id="IPR001077">
    <property type="entry name" value="COMT_C"/>
</dbReference>
<evidence type="ECO:0000256" key="4">
    <source>
        <dbReference type="PIRSR" id="PIRSR005739-1"/>
    </source>
</evidence>
<keyword evidence="1 7" id="KW-0489">Methyltransferase</keyword>
<dbReference type="STRING" id="1776.BHQ18_24530"/>
<evidence type="ECO:0000313" key="8">
    <source>
        <dbReference type="Proteomes" id="UP000094053"/>
    </source>
</evidence>
<dbReference type="Gene3D" id="3.40.50.150">
    <property type="entry name" value="Vaccinia Virus protein VP39"/>
    <property type="match status" value="1"/>
</dbReference>
<keyword evidence="2 7" id="KW-0808">Transferase</keyword>
<organism evidence="7 8">
    <name type="scientific">Mycolicibacterium flavescens</name>
    <name type="common">Mycobacterium flavescens</name>
    <dbReference type="NCBI Taxonomy" id="1776"/>
    <lineage>
        <taxon>Bacteria</taxon>
        <taxon>Bacillati</taxon>
        <taxon>Actinomycetota</taxon>
        <taxon>Actinomycetes</taxon>
        <taxon>Mycobacteriales</taxon>
        <taxon>Mycobacteriaceae</taxon>
        <taxon>Mycolicibacterium</taxon>
    </lineage>
</organism>
<dbReference type="PROSITE" id="PS51683">
    <property type="entry name" value="SAM_OMT_II"/>
    <property type="match status" value="1"/>
</dbReference>
<dbReference type="GO" id="GO:0032259">
    <property type="term" value="P:methylation"/>
    <property type="evidence" value="ECO:0007669"/>
    <property type="project" value="UniProtKB-KW"/>
</dbReference>
<dbReference type="GO" id="GO:0046983">
    <property type="term" value="F:protein dimerization activity"/>
    <property type="evidence" value="ECO:0007669"/>
    <property type="project" value="InterPro"/>
</dbReference>
<dbReference type="SUPFAM" id="SSF53335">
    <property type="entry name" value="S-adenosyl-L-methionine-dependent methyltransferases"/>
    <property type="match status" value="1"/>
</dbReference>
<protein>
    <submittedName>
        <fullName evidence="7">Hydroxyneurosporene methyltransferase</fullName>
    </submittedName>
</protein>
<dbReference type="PANTHER" id="PTHR43712">
    <property type="entry name" value="PUTATIVE (AFU_ORTHOLOGUE AFUA_4G14580)-RELATED"/>
    <property type="match status" value="1"/>
</dbReference>
<dbReference type="EMBL" id="MIHA01000023">
    <property type="protein sequence ID" value="ODQ87339.1"/>
    <property type="molecule type" value="Genomic_DNA"/>
</dbReference>
<dbReference type="AlphaFoldDB" id="A0A1E3RBZ5"/>
<evidence type="ECO:0000313" key="7">
    <source>
        <dbReference type="EMBL" id="ODQ87339.1"/>
    </source>
</evidence>
<dbReference type="InterPro" id="IPR016461">
    <property type="entry name" value="COMT-like"/>
</dbReference>
<accession>A0A1E3RBZ5</accession>
<name>A0A1E3RBZ5_MYCFV</name>
<sequence>MAEKHAKPAKVPPMPVVRAVNRIRAGLQRLHRSTVPGSVAILEMVTGGWTTQTMYVAVKLGLPDQLAAGPTRADVLAERVGADPDALYRLMRALASKGLLSHRRDDTFALTKVGRSLRSDVPESMRDMVLFIGHQARWEDWGNLLHSVQTGEPTVQKLRGMSYWDYLEKDRDLAQVFNNAMTATSGITNEIALSQYDFTTFKLIVDVGGGHGLLLSTILRRAPSARGVVYDLASVVSGADATFRSAGLTERCSAEAGSFFDRVPEGGDAYVMKNIIHDWNDADSVTILRNVRTAIAPGGKLLLFEMVLPDRADDFIGFQLDLEMLVTVGGRERTRDDFSKLLQQAGFRLDRVVDTVAPISIIEASPA</sequence>
<dbReference type="Gene3D" id="1.10.10.10">
    <property type="entry name" value="Winged helix-like DNA-binding domain superfamily/Winged helix DNA-binding domain"/>
    <property type="match status" value="1"/>
</dbReference>
<dbReference type="Proteomes" id="UP000094053">
    <property type="component" value="Unassembled WGS sequence"/>
</dbReference>
<dbReference type="Pfam" id="PF00891">
    <property type="entry name" value="Methyltransf_2"/>
    <property type="match status" value="1"/>
</dbReference>
<dbReference type="GO" id="GO:0008171">
    <property type="term" value="F:O-methyltransferase activity"/>
    <property type="evidence" value="ECO:0007669"/>
    <property type="project" value="InterPro"/>
</dbReference>
<evidence type="ECO:0000256" key="2">
    <source>
        <dbReference type="ARBA" id="ARBA00022679"/>
    </source>
</evidence>
<evidence type="ECO:0000256" key="1">
    <source>
        <dbReference type="ARBA" id="ARBA00022603"/>
    </source>
</evidence>
<evidence type="ECO:0000256" key="3">
    <source>
        <dbReference type="ARBA" id="ARBA00022691"/>
    </source>
</evidence>
<feature type="domain" description="O-methyltransferase dimerisation" evidence="6">
    <location>
        <begin position="43"/>
        <end position="117"/>
    </location>
</feature>
<dbReference type="InterPro" id="IPR029063">
    <property type="entry name" value="SAM-dependent_MTases_sf"/>
</dbReference>
<dbReference type="Pfam" id="PF08100">
    <property type="entry name" value="Dimerisation"/>
    <property type="match status" value="1"/>
</dbReference>
<dbReference type="Gene3D" id="1.10.287.1350">
    <property type="match status" value="1"/>
</dbReference>
<dbReference type="InterPro" id="IPR012967">
    <property type="entry name" value="COMT_dimerisation"/>
</dbReference>
<evidence type="ECO:0000259" key="5">
    <source>
        <dbReference type="Pfam" id="PF00891"/>
    </source>
</evidence>